<name>A0A7Y9WUD7_9BURK</name>
<dbReference type="Gene3D" id="3.40.190.10">
    <property type="entry name" value="Periplasmic binding protein-like II"/>
    <property type="match status" value="2"/>
</dbReference>
<comment type="similarity">
    <text evidence="1">Belongs to the LysR transcriptional regulatory family.</text>
</comment>
<dbReference type="GO" id="GO:0005829">
    <property type="term" value="C:cytosol"/>
    <property type="evidence" value="ECO:0007669"/>
    <property type="project" value="TreeGrafter"/>
</dbReference>
<dbReference type="SUPFAM" id="SSF46785">
    <property type="entry name" value="Winged helix' DNA-binding domain"/>
    <property type="match status" value="1"/>
</dbReference>
<proteinExistence type="inferred from homology"/>
<evidence type="ECO:0000256" key="3">
    <source>
        <dbReference type="ARBA" id="ARBA00023125"/>
    </source>
</evidence>
<dbReference type="Proteomes" id="UP000572540">
    <property type="component" value="Unassembled WGS sequence"/>
</dbReference>
<dbReference type="SUPFAM" id="SSF53850">
    <property type="entry name" value="Periplasmic binding protein-like II"/>
    <property type="match status" value="1"/>
</dbReference>
<keyword evidence="4" id="KW-0804">Transcription</keyword>
<dbReference type="EMBL" id="JACCAU010000001">
    <property type="protein sequence ID" value="NYH14524.1"/>
    <property type="molecule type" value="Genomic_DNA"/>
</dbReference>
<dbReference type="CDD" id="cd05466">
    <property type="entry name" value="PBP2_LTTR_substrate"/>
    <property type="match status" value="1"/>
</dbReference>
<dbReference type="InterPro" id="IPR050950">
    <property type="entry name" value="HTH-type_LysR_regulators"/>
</dbReference>
<dbReference type="PANTHER" id="PTHR30419">
    <property type="entry name" value="HTH-TYPE TRANSCRIPTIONAL REGULATOR YBHD"/>
    <property type="match status" value="1"/>
</dbReference>
<keyword evidence="2" id="KW-0805">Transcription regulation</keyword>
<evidence type="ECO:0000259" key="5">
    <source>
        <dbReference type="PROSITE" id="PS50931"/>
    </source>
</evidence>
<dbReference type="Pfam" id="PF00126">
    <property type="entry name" value="HTH_1"/>
    <property type="match status" value="1"/>
</dbReference>
<keyword evidence="3 7" id="KW-0238">DNA-binding</keyword>
<dbReference type="InterPro" id="IPR036388">
    <property type="entry name" value="WH-like_DNA-bd_sf"/>
</dbReference>
<dbReference type="PANTHER" id="PTHR30419:SF30">
    <property type="entry name" value="LYSR FAMILY TRANSCRIPTIONAL REGULATOR"/>
    <property type="match status" value="1"/>
</dbReference>
<comment type="caution">
    <text evidence="7">The sequence shown here is derived from an EMBL/GenBank/DDBJ whole genome shotgun (WGS) entry which is preliminary data.</text>
</comment>
<dbReference type="PRINTS" id="PR00039">
    <property type="entry name" value="HTHLYSR"/>
</dbReference>
<reference evidence="8 9" key="1">
    <citation type="submission" date="2020-07" db="EMBL/GenBank/DDBJ databases">
        <title>Exploring microbial biodiversity for novel pathways involved in the catabolism of aromatic compounds derived from lignin.</title>
        <authorList>
            <person name="Elkins J."/>
        </authorList>
    </citation>
    <scope>NUCLEOTIDE SEQUENCE [LARGE SCALE GENOMIC DNA]</scope>
    <source>
        <strain evidence="6 9">H2C3B</strain>
        <strain evidence="7 8">H2C3C</strain>
    </source>
</reference>
<dbReference type="AlphaFoldDB" id="A0A7Y9WUD7"/>
<dbReference type="InterPro" id="IPR005119">
    <property type="entry name" value="LysR_subst-bd"/>
</dbReference>
<dbReference type="RefSeq" id="WP_179746455.1">
    <property type="nucleotide sequence ID" value="NZ_JACCAS010000002.1"/>
</dbReference>
<evidence type="ECO:0000256" key="2">
    <source>
        <dbReference type="ARBA" id="ARBA00023015"/>
    </source>
</evidence>
<dbReference type="InterPro" id="IPR000847">
    <property type="entry name" value="LysR_HTH_N"/>
</dbReference>
<evidence type="ECO:0000256" key="1">
    <source>
        <dbReference type="ARBA" id="ARBA00009437"/>
    </source>
</evidence>
<dbReference type="PROSITE" id="PS50931">
    <property type="entry name" value="HTH_LYSR"/>
    <property type="match status" value="1"/>
</dbReference>
<evidence type="ECO:0000313" key="6">
    <source>
        <dbReference type="EMBL" id="NYH14524.1"/>
    </source>
</evidence>
<dbReference type="Proteomes" id="UP000540929">
    <property type="component" value="Unassembled WGS sequence"/>
</dbReference>
<evidence type="ECO:0000313" key="9">
    <source>
        <dbReference type="Proteomes" id="UP000572540"/>
    </source>
</evidence>
<gene>
    <name evidence="7" type="ORF">GGD40_006717</name>
    <name evidence="6" type="ORF">GGD41_001752</name>
</gene>
<feature type="domain" description="HTH lysR-type" evidence="5">
    <location>
        <begin position="1"/>
        <end position="58"/>
    </location>
</feature>
<dbReference type="InterPro" id="IPR036390">
    <property type="entry name" value="WH_DNA-bd_sf"/>
</dbReference>
<evidence type="ECO:0000313" key="8">
    <source>
        <dbReference type="Proteomes" id="UP000540929"/>
    </source>
</evidence>
<evidence type="ECO:0000256" key="4">
    <source>
        <dbReference type="ARBA" id="ARBA00023163"/>
    </source>
</evidence>
<dbReference type="GO" id="GO:0003677">
    <property type="term" value="F:DNA binding"/>
    <property type="evidence" value="ECO:0007669"/>
    <property type="project" value="UniProtKB-KW"/>
</dbReference>
<accession>A0A7Y9WUD7</accession>
<dbReference type="GO" id="GO:0003700">
    <property type="term" value="F:DNA-binding transcription factor activity"/>
    <property type="evidence" value="ECO:0007669"/>
    <property type="project" value="InterPro"/>
</dbReference>
<dbReference type="FunFam" id="1.10.10.10:FF:000001">
    <property type="entry name" value="LysR family transcriptional regulator"/>
    <property type="match status" value="1"/>
</dbReference>
<keyword evidence="8" id="KW-1185">Reference proteome</keyword>
<dbReference type="EMBL" id="JACCAS010000002">
    <property type="protein sequence ID" value="NYH27146.1"/>
    <property type="molecule type" value="Genomic_DNA"/>
</dbReference>
<evidence type="ECO:0000313" key="7">
    <source>
        <dbReference type="EMBL" id="NYH27146.1"/>
    </source>
</evidence>
<dbReference type="Gene3D" id="1.10.10.10">
    <property type="entry name" value="Winged helix-like DNA-binding domain superfamily/Winged helix DNA-binding domain"/>
    <property type="match status" value="1"/>
</dbReference>
<protein>
    <submittedName>
        <fullName evidence="7">DNA-binding transcriptional LysR family regulator</fullName>
    </submittedName>
</protein>
<organism evidence="7 8">
    <name type="scientific">Paraburkholderia bryophila</name>
    <dbReference type="NCBI Taxonomy" id="420952"/>
    <lineage>
        <taxon>Bacteria</taxon>
        <taxon>Pseudomonadati</taxon>
        <taxon>Pseudomonadota</taxon>
        <taxon>Betaproteobacteria</taxon>
        <taxon>Burkholderiales</taxon>
        <taxon>Burkholderiaceae</taxon>
        <taxon>Paraburkholderia</taxon>
    </lineage>
</organism>
<sequence>MKLHHLRALVAIASTGSINGAAKALYVTQPAITKAVRELETEFGVRLLERNQWGVVPTAEGAALVSRARTVVREMERAEEDMAHLKGLRDGSLVIGVTPIVGTTGLTEAFVEFRQRWPQVTLEFRELGFNQLQEQLRNRTVDLAFAAFARPVSDSGNVRQMVAFDTAFVARAQSPYASATSLAAVQEAEWIHTDVTDNYPSFVRAMFERAGLTPPRRITRCTSYALYYSLMVSTDAIFAWTTHSLEETSLGQSFVRLALPVAPPPLRLYLLAPQESQLTRPAEYFLHCIERALGPLLKAPLDDEEGDGPLSGTSDEP</sequence>
<dbReference type="Pfam" id="PF03466">
    <property type="entry name" value="LysR_substrate"/>
    <property type="match status" value="1"/>
</dbReference>